<evidence type="ECO:0000313" key="2">
    <source>
        <dbReference type="EMBL" id="PWL39846.1"/>
    </source>
</evidence>
<organism evidence="2 3">
    <name type="scientific">Flagellimonas aquimarina</name>
    <dbReference type="NCBI Taxonomy" id="2201895"/>
    <lineage>
        <taxon>Bacteria</taxon>
        <taxon>Pseudomonadati</taxon>
        <taxon>Bacteroidota</taxon>
        <taxon>Flavobacteriia</taxon>
        <taxon>Flavobacteriales</taxon>
        <taxon>Flavobacteriaceae</taxon>
        <taxon>Flagellimonas</taxon>
    </lineage>
</organism>
<protein>
    <submittedName>
        <fullName evidence="2">Uncharacterized protein</fullName>
    </submittedName>
</protein>
<dbReference type="AlphaFoldDB" id="A0A316L1T9"/>
<reference evidence="2 3" key="1">
    <citation type="submission" date="2018-05" db="EMBL/GenBank/DDBJ databases">
        <title>Complete genome sequence of Flagellimonas aquimarina ECD12 isolated from seaweed Ecklonia cava.</title>
        <authorList>
            <person name="Choi S."/>
            <person name="Seong C."/>
        </authorList>
    </citation>
    <scope>NUCLEOTIDE SEQUENCE [LARGE SCALE GENOMIC DNA]</scope>
    <source>
        <strain evidence="2 3">ECD12</strain>
    </source>
</reference>
<dbReference type="EMBL" id="QGEG01000001">
    <property type="protein sequence ID" value="PWL39846.1"/>
    <property type="molecule type" value="Genomic_DNA"/>
</dbReference>
<dbReference type="InterPro" id="IPR043148">
    <property type="entry name" value="TagF_C"/>
</dbReference>
<evidence type="ECO:0000256" key="1">
    <source>
        <dbReference type="SAM" id="Phobius"/>
    </source>
</evidence>
<comment type="caution">
    <text evidence="2">The sequence shown here is derived from an EMBL/GenBank/DDBJ whole genome shotgun (WGS) entry which is preliminary data.</text>
</comment>
<dbReference type="RefSeq" id="WP_109660112.1">
    <property type="nucleotide sequence ID" value="NZ_QGEG01000001.1"/>
</dbReference>
<accession>A0A316L1T9</accession>
<dbReference type="Proteomes" id="UP000245762">
    <property type="component" value="Unassembled WGS sequence"/>
</dbReference>
<dbReference type="Gene3D" id="3.40.50.12580">
    <property type="match status" value="1"/>
</dbReference>
<proteinExistence type="predicted"/>
<keyword evidence="1" id="KW-0472">Membrane</keyword>
<keyword evidence="1" id="KW-1133">Transmembrane helix</keyword>
<keyword evidence="1" id="KW-0812">Transmembrane</keyword>
<evidence type="ECO:0000313" key="3">
    <source>
        <dbReference type="Proteomes" id="UP000245762"/>
    </source>
</evidence>
<feature type="transmembrane region" description="Helical" evidence="1">
    <location>
        <begin position="113"/>
        <end position="131"/>
    </location>
</feature>
<name>A0A316L1T9_9FLAO</name>
<keyword evidence="3" id="KW-1185">Reference proteome</keyword>
<dbReference type="OrthoDB" id="863394at2"/>
<sequence>MDDNSNQISSRWNDILQLWFGGYLNIVSEERRNQISPREHSKKAKLIITDFIGSFIRLFVTKKIPKNKIWFLSISPNNYNALKSIQENVEDSIFVSKYTIKEKPSYRTYYCNYRFRFIYLFFFPLNLMIYSSRNPVKAIRFYDLLFKVNGCYPESLRVLRKYCPKAIVFTNDHEIMPRALLLAAKKLNIPTYYVQHASVSKYFPPLSFDFALLEGEDSKKKYLKIQKTDTKIYLVGMPKFDQYVELANKENRLESIGIAYNAMDDIELLKKMICHLTKSFPDLKFIIRPHPSDQREVKGLKVNFSSSRKENSFEFLTRIDALIASDSSIHLEAVLLNIFSMSYSFSNNNFIDYYGFVQNGLIDHFDSIDDLSRQIISLKCEKPNVQKKAAYYNAAIGSDFYGTSAKKAANIIKETLSIE</sequence>
<gene>
    <name evidence="2" type="ORF">DKG77_03180</name>
</gene>
<dbReference type="SUPFAM" id="SSF53756">
    <property type="entry name" value="UDP-Glycosyltransferase/glycogen phosphorylase"/>
    <property type="match status" value="1"/>
</dbReference>